<keyword evidence="3" id="KW-1185">Reference proteome</keyword>
<protein>
    <submittedName>
        <fullName evidence="2">Uncharacterized protein</fullName>
    </submittedName>
</protein>
<keyword evidence="1" id="KW-0472">Membrane</keyword>
<evidence type="ECO:0000313" key="3">
    <source>
        <dbReference type="Proteomes" id="UP000514509"/>
    </source>
</evidence>
<reference evidence="2 3" key="1">
    <citation type="submission" date="2020-08" db="EMBL/GenBank/DDBJ databases">
        <title>Adhaeribacter dokdonensis sp. nov., isolated from the rhizosphere of Elymus tsukushiensis, a plant native to the Dokdo Islands, Republic of Korea.</title>
        <authorList>
            <person name="Ghim S.Y."/>
        </authorList>
    </citation>
    <scope>NUCLEOTIDE SEQUENCE [LARGE SCALE GENOMIC DNA]</scope>
    <source>
        <strain evidence="2 3">KUDC8001</strain>
    </source>
</reference>
<feature type="transmembrane region" description="Helical" evidence="1">
    <location>
        <begin position="23"/>
        <end position="41"/>
    </location>
</feature>
<dbReference type="Proteomes" id="UP000514509">
    <property type="component" value="Chromosome"/>
</dbReference>
<keyword evidence="1" id="KW-1133">Transmembrane helix</keyword>
<accession>A0A7L7LAH2</accession>
<evidence type="ECO:0000313" key="2">
    <source>
        <dbReference type="EMBL" id="QMU29820.1"/>
    </source>
</evidence>
<evidence type="ECO:0000256" key="1">
    <source>
        <dbReference type="SAM" id="Phobius"/>
    </source>
</evidence>
<organism evidence="2 3">
    <name type="scientific">Adhaeribacter radiodurans</name>
    <dbReference type="NCBI Taxonomy" id="2745197"/>
    <lineage>
        <taxon>Bacteria</taxon>
        <taxon>Pseudomonadati</taxon>
        <taxon>Bacteroidota</taxon>
        <taxon>Cytophagia</taxon>
        <taxon>Cytophagales</taxon>
        <taxon>Hymenobacteraceae</taxon>
        <taxon>Adhaeribacter</taxon>
    </lineage>
</organism>
<sequence length="46" mass="5482">MFEPSPEETNIGKPPFFKSWNRMYWLVIVSLAVQVLVFYLITQAYK</sequence>
<dbReference type="AlphaFoldDB" id="A0A7L7LAH2"/>
<proteinExistence type="predicted"/>
<keyword evidence="1" id="KW-0812">Transmembrane</keyword>
<dbReference type="KEGG" id="add:HUW48_18115"/>
<name>A0A7L7LAH2_9BACT</name>
<dbReference type="EMBL" id="CP055153">
    <property type="protein sequence ID" value="QMU29820.1"/>
    <property type="molecule type" value="Genomic_DNA"/>
</dbReference>
<dbReference type="RefSeq" id="WP_182412280.1">
    <property type="nucleotide sequence ID" value="NZ_CP055153.1"/>
</dbReference>
<gene>
    <name evidence="2" type="ORF">HUW48_18115</name>
</gene>